<protein>
    <submittedName>
        <fullName evidence="14">Toll-like receptor 13</fullName>
    </submittedName>
</protein>
<proteinExistence type="inferred from homology"/>
<dbReference type="PANTHER" id="PTHR24365:SF541">
    <property type="entry name" value="PROTEIN TOLL-RELATED"/>
    <property type="match status" value="1"/>
</dbReference>
<dbReference type="InterPro" id="IPR000157">
    <property type="entry name" value="TIR_dom"/>
</dbReference>
<dbReference type="SMART" id="SM00255">
    <property type="entry name" value="TIR"/>
    <property type="match status" value="1"/>
</dbReference>
<keyword evidence="9 14" id="KW-0675">Receptor</keyword>
<keyword evidence="5 12" id="KW-0732">Signal</keyword>
<feature type="transmembrane region" description="Helical" evidence="11">
    <location>
        <begin position="508"/>
        <end position="528"/>
    </location>
</feature>
<comment type="subcellular location">
    <subcellularLocation>
        <location evidence="1">Membrane</location>
        <topology evidence="1">Single-pass type I membrane protein</topology>
    </subcellularLocation>
</comment>
<dbReference type="OrthoDB" id="6069546at2759"/>
<keyword evidence="10" id="KW-0325">Glycoprotein</keyword>
<dbReference type="AlphaFoldDB" id="A0A8B6EV68"/>
<evidence type="ECO:0000256" key="12">
    <source>
        <dbReference type="SAM" id="SignalP"/>
    </source>
</evidence>
<dbReference type="SMART" id="SM00369">
    <property type="entry name" value="LRR_TYP"/>
    <property type="match status" value="7"/>
</dbReference>
<dbReference type="PROSITE" id="PS50104">
    <property type="entry name" value="TIR"/>
    <property type="match status" value="1"/>
</dbReference>
<dbReference type="SUPFAM" id="SSF52200">
    <property type="entry name" value="Toll/Interleukin receptor TIR domain"/>
    <property type="match status" value="1"/>
</dbReference>
<gene>
    <name evidence="14" type="ORF">MGAL_10B018225</name>
</gene>
<dbReference type="InterPro" id="IPR035897">
    <property type="entry name" value="Toll_tir_struct_dom_sf"/>
</dbReference>
<organism evidence="14 15">
    <name type="scientific">Mytilus galloprovincialis</name>
    <name type="common">Mediterranean mussel</name>
    <dbReference type="NCBI Taxonomy" id="29158"/>
    <lineage>
        <taxon>Eukaryota</taxon>
        <taxon>Metazoa</taxon>
        <taxon>Spiralia</taxon>
        <taxon>Lophotrochozoa</taxon>
        <taxon>Mollusca</taxon>
        <taxon>Bivalvia</taxon>
        <taxon>Autobranchia</taxon>
        <taxon>Pteriomorphia</taxon>
        <taxon>Mytilida</taxon>
        <taxon>Mytiloidea</taxon>
        <taxon>Mytilidae</taxon>
        <taxon>Mytilinae</taxon>
        <taxon>Mytilus</taxon>
    </lineage>
</organism>
<evidence type="ECO:0000256" key="6">
    <source>
        <dbReference type="ARBA" id="ARBA00022737"/>
    </source>
</evidence>
<feature type="domain" description="TIR" evidence="13">
    <location>
        <begin position="562"/>
        <end position="700"/>
    </location>
</feature>
<dbReference type="InterPro" id="IPR026906">
    <property type="entry name" value="LRR_5"/>
</dbReference>
<sequence length="712" mass="82307">MRPKDLAIWLWLKFYLMLEYRTDIADCANDCQCLGKHVVICSGRDLNYIPRMPNGTQVVVINGTNLSHIQENGLVNLTDHVIKKIEFENNLITFIHPNAFNKMVYLKSLYVRFETRLNVNILKVAIGNMPKTHLKFLHFRYNEWTSFPQDMFTHFPKNSLKTLWMEGNTLYSINCSIFAHLKNLKKLYLPGNSISRIYINGIPKTIMEIYLNNNLLHRVPNWCEDHHILSSALPDLRVIELSSNSITDIGKNAFLCLPRVEVLNLDGINIGKIRSNIFASMKMLKTLKLSNIGSPLLKKIEDYAFNSSSLTSLTMEHTNFHFNKDRFNPLTIFASSPNLEYLSLTNNYLSNDETIFWKMFSPLVKLKKLILSSASLSILPRYVFTNLKYLKELSLAANKIRSWGDGTVIFQNMTSLKKLDLSNNLIKTVNKTSFPINLLHSIGGIDLSNNPFTCDCDLLWFSDFLKSTSTKFLRYPLSYRCNQPSEMVGTLLIRFVESKKTCPPWNPLFTMAICIACFGIILVTLIVLGMKCQTNIKNYIYLWRVQSSRKKGYISLPEAADYQYHAFVVYCDADRSWVHETFLGRMEQEEGVKLCIHHRDFDVGESITENIDKYLERSWKVVIIISNEFAKSEWCQWEVDVVQERRRRHGRDVVLVIMLESIDSKHMTRRLRTLLESANPIMYQTGLGEVLFWKAVTESLRKPLGDPPTSQL</sequence>
<evidence type="ECO:0000313" key="14">
    <source>
        <dbReference type="EMBL" id="VDI39095.1"/>
    </source>
</evidence>
<keyword evidence="3" id="KW-0433">Leucine-rich repeat</keyword>
<dbReference type="GO" id="GO:0038023">
    <property type="term" value="F:signaling receptor activity"/>
    <property type="evidence" value="ECO:0007669"/>
    <property type="project" value="TreeGrafter"/>
</dbReference>
<dbReference type="Pfam" id="PF01582">
    <property type="entry name" value="TIR"/>
    <property type="match status" value="1"/>
</dbReference>
<keyword evidence="15" id="KW-1185">Reference proteome</keyword>
<evidence type="ECO:0000256" key="2">
    <source>
        <dbReference type="ARBA" id="ARBA00009634"/>
    </source>
</evidence>
<accession>A0A8B6EV68</accession>
<keyword evidence="4 11" id="KW-0812">Transmembrane</keyword>
<evidence type="ECO:0000259" key="13">
    <source>
        <dbReference type="PROSITE" id="PS50104"/>
    </source>
</evidence>
<dbReference type="SMART" id="SM00082">
    <property type="entry name" value="LRRCT"/>
    <property type="match status" value="1"/>
</dbReference>
<evidence type="ECO:0000256" key="1">
    <source>
        <dbReference type="ARBA" id="ARBA00004479"/>
    </source>
</evidence>
<keyword evidence="7 11" id="KW-1133">Transmembrane helix</keyword>
<comment type="similarity">
    <text evidence="2">Belongs to the Toll-like receptor family.</text>
</comment>
<dbReference type="SMART" id="SM00365">
    <property type="entry name" value="LRR_SD22"/>
    <property type="match status" value="3"/>
</dbReference>
<evidence type="ECO:0000256" key="11">
    <source>
        <dbReference type="SAM" id="Phobius"/>
    </source>
</evidence>
<dbReference type="InterPro" id="IPR000483">
    <property type="entry name" value="Cys-rich_flank_reg_C"/>
</dbReference>
<evidence type="ECO:0000256" key="3">
    <source>
        <dbReference type="ARBA" id="ARBA00022614"/>
    </source>
</evidence>
<evidence type="ECO:0000313" key="15">
    <source>
        <dbReference type="Proteomes" id="UP000596742"/>
    </source>
</evidence>
<dbReference type="Pfam" id="PF13306">
    <property type="entry name" value="LRR_5"/>
    <property type="match status" value="3"/>
</dbReference>
<evidence type="ECO:0000256" key="8">
    <source>
        <dbReference type="ARBA" id="ARBA00023136"/>
    </source>
</evidence>
<dbReference type="EMBL" id="UYJE01005651">
    <property type="protein sequence ID" value="VDI39095.1"/>
    <property type="molecule type" value="Genomic_DNA"/>
</dbReference>
<evidence type="ECO:0000256" key="9">
    <source>
        <dbReference type="ARBA" id="ARBA00023170"/>
    </source>
</evidence>
<feature type="signal peptide" evidence="12">
    <location>
        <begin position="1"/>
        <end position="27"/>
    </location>
</feature>
<keyword evidence="8 11" id="KW-0472">Membrane</keyword>
<dbReference type="InterPro" id="IPR032675">
    <property type="entry name" value="LRR_dom_sf"/>
</dbReference>
<dbReference type="GO" id="GO:0007165">
    <property type="term" value="P:signal transduction"/>
    <property type="evidence" value="ECO:0007669"/>
    <property type="project" value="InterPro"/>
</dbReference>
<reference evidence="14" key="1">
    <citation type="submission" date="2018-11" db="EMBL/GenBank/DDBJ databases">
        <authorList>
            <person name="Alioto T."/>
            <person name="Alioto T."/>
        </authorList>
    </citation>
    <scope>NUCLEOTIDE SEQUENCE</scope>
</reference>
<dbReference type="InterPro" id="IPR001611">
    <property type="entry name" value="Leu-rich_rpt"/>
</dbReference>
<dbReference type="Gene3D" id="3.40.50.10140">
    <property type="entry name" value="Toll/interleukin-1 receptor homology (TIR) domain"/>
    <property type="match status" value="1"/>
</dbReference>
<dbReference type="PANTHER" id="PTHR24365">
    <property type="entry name" value="TOLL-LIKE RECEPTOR"/>
    <property type="match status" value="1"/>
</dbReference>
<keyword evidence="6" id="KW-0677">Repeat</keyword>
<evidence type="ECO:0000256" key="7">
    <source>
        <dbReference type="ARBA" id="ARBA00022989"/>
    </source>
</evidence>
<name>A0A8B6EV68_MYTGA</name>
<feature type="chain" id="PRO_5032401121" evidence="12">
    <location>
        <begin position="28"/>
        <end position="712"/>
    </location>
</feature>
<dbReference type="Gene3D" id="3.80.10.10">
    <property type="entry name" value="Ribonuclease Inhibitor"/>
    <property type="match status" value="2"/>
</dbReference>
<evidence type="ECO:0000256" key="10">
    <source>
        <dbReference type="ARBA" id="ARBA00023180"/>
    </source>
</evidence>
<dbReference type="GO" id="GO:0005886">
    <property type="term" value="C:plasma membrane"/>
    <property type="evidence" value="ECO:0007669"/>
    <property type="project" value="TreeGrafter"/>
</dbReference>
<evidence type="ECO:0000256" key="5">
    <source>
        <dbReference type="ARBA" id="ARBA00022729"/>
    </source>
</evidence>
<dbReference type="InterPro" id="IPR003591">
    <property type="entry name" value="Leu-rich_rpt_typical-subtyp"/>
</dbReference>
<dbReference type="Proteomes" id="UP000596742">
    <property type="component" value="Unassembled WGS sequence"/>
</dbReference>
<evidence type="ECO:0000256" key="4">
    <source>
        <dbReference type="ARBA" id="ARBA00022692"/>
    </source>
</evidence>
<comment type="caution">
    <text evidence="14">The sequence shown here is derived from an EMBL/GenBank/DDBJ whole genome shotgun (WGS) entry which is preliminary data.</text>
</comment>
<dbReference type="SUPFAM" id="SSF52058">
    <property type="entry name" value="L domain-like"/>
    <property type="match status" value="2"/>
</dbReference>
<dbReference type="PROSITE" id="PS51450">
    <property type="entry name" value="LRR"/>
    <property type="match status" value="2"/>
</dbReference>